<dbReference type="CDD" id="cd06170">
    <property type="entry name" value="LuxR_C_like"/>
    <property type="match status" value="1"/>
</dbReference>
<feature type="coiled-coil region" evidence="4">
    <location>
        <begin position="159"/>
        <end position="190"/>
    </location>
</feature>
<dbReference type="InterPro" id="IPR013767">
    <property type="entry name" value="PAS_fold"/>
</dbReference>
<evidence type="ECO:0000259" key="5">
    <source>
        <dbReference type="PROSITE" id="PS50043"/>
    </source>
</evidence>
<dbReference type="InterPro" id="IPR016032">
    <property type="entry name" value="Sig_transdc_resp-reg_C-effctor"/>
</dbReference>
<dbReference type="CDD" id="cd00130">
    <property type="entry name" value="PAS"/>
    <property type="match status" value="1"/>
</dbReference>
<dbReference type="PROSITE" id="PS50112">
    <property type="entry name" value="PAS"/>
    <property type="match status" value="1"/>
</dbReference>
<reference evidence="7 8" key="1">
    <citation type="journal article" date="2012" name="Environ. Microbiol.">
        <title>The genome sequence of Desulfatibacillum alkenivorans AK-01: a blueprint for anaerobic alkane oxidation.</title>
        <authorList>
            <person name="Callaghan A.V."/>
            <person name="Morris B.E."/>
            <person name="Pereira I.A."/>
            <person name="McInerney M.J."/>
            <person name="Austin R.N."/>
            <person name="Groves J.T."/>
            <person name="Kukor J.J."/>
            <person name="Suflita J.M."/>
            <person name="Young L.Y."/>
            <person name="Zylstra G.J."/>
            <person name="Wawrik B."/>
        </authorList>
    </citation>
    <scope>NUCLEOTIDE SEQUENCE [LARGE SCALE GENOMIC DNA]</scope>
    <source>
        <strain evidence="7 8">AK-01</strain>
    </source>
</reference>
<evidence type="ECO:0000256" key="3">
    <source>
        <dbReference type="ARBA" id="ARBA00023163"/>
    </source>
</evidence>
<keyword evidence="3" id="KW-0804">Transcription</keyword>
<dbReference type="AlphaFoldDB" id="B8FFR7"/>
<dbReference type="InterPro" id="IPR036388">
    <property type="entry name" value="WH-like_DNA-bd_sf"/>
</dbReference>
<dbReference type="PRINTS" id="PR00038">
    <property type="entry name" value="HTHLUXR"/>
</dbReference>
<dbReference type="SUPFAM" id="SSF55785">
    <property type="entry name" value="PYP-like sensor domain (PAS domain)"/>
    <property type="match status" value="1"/>
</dbReference>
<dbReference type="EMBL" id="CP001322">
    <property type="protein sequence ID" value="ACL03472.1"/>
    <property type="molecule type" value="Genomic_DNA"/>
</dbReference>
<dbReference type="Pfam" id="PF00989">
    <property type="entry name" value="PAS"/>
    <property type="match status" value="1"/>
</dbReference>
<keyword evidence="8" id="KW-1185">Reference proteome</keyword>
<proteinExistence type="predicted"/>
<protein>
    <submittedName>
        <fullName evidence="7">Transcriptional regulator, LuxR family</fullName>
    </submittedName>
</protein>
<evidence type="ECO:0000259" key="6">
    <source>
        <dbReference type="PROSITE" id="PS50112"/>
    </source>
</evidence>
<dbReference type="InterPro" id="IPR000014">
    <property type="entry name" value="PAS"/>
</dbReference>
<evidence type="ECO:0000313" key="8">
    <source>
        <dbReference type="Proteomes" id="UP000000739"/>
    </source>
</evidence>
<dbReference type="PANTHER" id="PTHR44688">
    <property type="entry name" value="DNA-BINDING TRANSCRIPTIONAL ACTIVATOR DEVR_DOSR"/>
    <property type="match status" value="1"/>
</dbReference>
<dbReference type="eggNOG" id="COG2197">
    <property type="taxonomic scope" value="Bacteria"/>
</dbReference>
<dbReference type="Proteomes" id="UP000000739">
    <property type="component" value="Chromosome"/>
</dbReference>
<keyword evidence="2" id="KW-0238">DNA-binding</keyword>
<name>B8FFR7_DESAL</name>
<evidence type="ECO:0000256" key="2">
    <source>
        <dbReference type="ARBA" id="ARBA00023125"/>
    </source>
</evidence>
<dbReference type="Gene3D" id="3.30.450.20">
    <property type="entry name" value="PAS domain"/>
    <property type="match status" value="1"/>
</dbReference>
<dbReference type="PROSITE" id="PS50043">
    <property type="entry name" value="HTH_LUXR_2"/>
    <property type="match status" value="1"/>
</dbReference>
<evidence type="ECO:0000256" key="4">
    <source>
        <dbReference type="SAM" id="Coils"/>
    </source>
</evidence>
<sequence>MSDKPKYEELEQELNDLKARVAGDKFTMAFKVAPYSMAIVRLIDGLIIEANARFCQMTGLMREELLGRTTLELGMWDDPKEREVIRKIVERDGSIRNFEIKDRFGGKLKHGLYSAEKIIVNGESCMATTVVDVSELREAQEALAQSAPAGPAPMTNPELEVKTRELEEVNKALRTLLDQTKNDAKNFEQRILANVEDLILPYVSRLKNTPLDINQRVYLNVVETNLTDLISPFMRMIGEKHNELTPREIEVANLVRMGTTSKEIAKLLNISKRAVEFHRDSLRTKLGLKKSKKNLRAYLASLN</sequence>
<accession>B8FFR7</accession>
<feature type="domain" description="PAS" evidence="6">
    <location>
        <begin position="44"/>
        <end position="91"/>
    </location>
</feature>
<dbReference type="RefSeq" id="WP_012610906.1">
    <property type="nucleotide sequence ID" value="NC_011768.1"/>
</dbReference>
<gene>
    <name evidence="7" type="ordered locus">Dalk_1775</name>
</gene>
<keyword evidence="1" id="KW-0805">Transcription regulation</keyword>
<dbReference type="SMART" id="SM00421">
    <property type="entry name" value="HTH_LUXR"/>
    <property type="match status" value="1"/>
</dbReference>
<feature type="domain" description="HTH luxR-type" evidence="5">
    <location>
        <begin position="237"/>
        <end position="303"/>
    </location>
</feature>
<dbReference type="PANTHER" id="PTHR44688:SF16">
    <property type="entry name" value="DNA-BINDING TRANSCRIPTIONAL ACTIVATOR DEVR_DOSR"/>
    <property type="match status" value="1"/>
</dbReference>
<dbReference type="SUPFAM" id="SSF46894">
    <property type="entry name" value="C-terminal effector domain of the bipartite response regulators"/>
    <property type="match status" value="1"/>
</dbReference>
<evidence type="ECO:0000256" key="1">
    <source>
        <dbReference type="ARBA" id="ARBA00023015"/>
    </source>
</evidence>
<dbReference type="KEGG" id="dal:Dalk_1775"/>
<keyword evidence="4" id="KW-0175">Coiled coil</keyword>
<dbReference type="Gene3D" id="1.10.10.10">
    <property type="entry name" value="Winged helix-like DNA-binding domain superfamily/Winged helix DNA-binding domain"/>
    <property type="match status" value="1"/>
</dbReference>
<dbReference type="GO" id="GO:0006355">
    <property type="term" value="P:regulation of DNA-templated transcription"/>
    <property type="evidence" value="ECO:0007669"/>
    <property type="project" value="InterPro"/>
</dbReference>
<dbReference type="HOGENOM" id="CLU_917427_0_0_7"/>
<dbReference type="SMART" id="SM00091">
    <property type="entry name" value="PAS"/>
    <property type="match status" value="1"/>
</dbReference>
<dbReference type="InterPro" id="IPR035965">
    <property type="entry name" value="PAS-like_dom_sf"/>
</dbReference>
<dbReference type="GO" id="GO:0003677">
    <property type="term" value="F:DNA binding"/>
    <property type="evidence" value="ECO:0007669"/>
    <property type="project" value="UniProtKB-KW"/>
</dbReference>
<dbReference type="NCBIfam" id="TIGR00229">
    <property type="entry name" value="sensory_box"/>
    <property type="match status" value="1"/>
</dbReference>
<organism evidence="7 8">
    <name type="scientific">Desulfatibacillum aliphaticivorans</name>
    <dbReference type="NCBI Taxonomy" id="218208"/>
    <lineage>
        <taxon>Bacteria</taxon>
        <taxon>Pseudomonadati</taxon>
        <taxon>Thermodesulfobacteriota</taxon>
        <taxon>Desulfobacteria</taxon>
        <taxon>Desulfobacterales</taxon>
        <taxon>Desulfatibacillaceae</taxon>
        <taxon>Desulfatibacillum</taxon>
    </lineage>
</organism>
<evidence type="ECO:0000313" key="7">
    <source>
        <dbReference type="EMBL" id="ACL03472.1"/>
    </source>
</evidence>
<dbReference type="Pfam" id="PF00196">
    <property type="entry name" value="GerE"/>
    <property type="match status" value="1"/>
</dbReference>
<dbReference type="InterPro" id="IPR000792">
    <property type="entry name" value="Tscrpt_reg_LuxR_C"/>
</dbReference>